<organism evidence="3 4">
    <name type="scientific">Papaver atlanticum</name>
    <dbReference type="NCBI Taxonomy" id="357466"/>
    <lineage>
        <taxon>Eukaryota</taxon>
        <taxon>Viridiplantae</taxon>
        <taxon>Streptophyta</taxon>
        <taxon>Embryophyta</taxon>
        <taxon>Tracheophyta</taxon>
        <taxon>Spermatophyta</taxon>
        <taxon>Magnoliopsida</taxon>
        <taxon>Ranunculales</taxon>
        <taxon>Papaveraceae</taxon>
        <taxon>Papaveroideae</taxon>
        <taxon>Papaver</taxon>
    </lineage>
</organism>
<dbReference type="Pfam" id="PF00888">
    <property type="entry name" value="Cullin"/>
    <property type="match status" value="2"/>
</dbReference>
<dbReference type="GO" id="GO:0006511">
    <property type="term" value="P:ubiquitin-dependent protein catabolic process"/>
    <property type="evidence" value="ECO:0007669"/>
    <property type="project" value="InterPro"/>
</dbReference>
<gene>
    <name evidence="3" type="ORF">MKW98_008880</name>
</gene>
<reference evidence="3" key="1">
    <citation type="submission" date="2022-04" db="EMBL/GenBank/DDBJ databases">
        <title>A functionally conserved STORR gene fusion in Papaver species that diverged 16.8 million years ago.</title>
        <authorList>
            <person name="Catania T."/>
        </authorList>
    </citation>
    <scope>NUCLEOTIDE SEQUENCE</scope>
    <source>
        <strain evidence="3">S-188037</strain>
    </source>
</reference>
<feature type="domain" description="Cullin N-terminal" evidence="2">
    <location>
        <begin position="11"/>
        <end position="132"/>
    </location>
</feature>
<dbReference type="Gene3D" id="1.20.1310.10">
    <property type="entry name" value="Cullin Repeats"/>
    <property type="match status" value="3"/>
</dbReference>
<evidence type="ECO:0000313" key="3">
    <source>
        <dbReference type="EMBL" id="KAI3856428.1"/>
    </source>
</evidence>
<accession>A0AAD4S221</accession>
<name>A0AAD4S221_9MAGN</name>
<dbReference type="SUPFAM" id="SSF74788">
    <property type="entry name" value="Cullin repeat-like"/>
    <property type="match status" value="1"/>
</dbReference>
<evidence type="ECO:0000256" key="1">
    <source>
        <dbReference type="ARBA" id="ARBA00006019"/>
    </source>
</evidence>
<evidence type="ECO:0000259" key="2">
    <source>
        <dbReference type="Pfam" id="PF00888"/>
    </source>
</evidence>
<proteinExistence type="inferred from homology"/>
<comment type="caution">
    <text evidence="3">The sequence shown here is derived from an EMBL/GenBank/DDBJ whole genome shotgun (WGS) entry which is preliminary data.</text>
</comment>
<keyword evidence="4" id="KW-1185">Reference proteome</keyword>
<evidence type="ECO:0000313" key="4">
    <source>
        <dbReference type="Proteomes" id="UP001202328"/>
    </source>
</evidence>
<dbReference type="PANTHER" id="PTHR11932">
    <property type="entry name" value="CULLIN"/>
    <property type="match status" value="1"/>
</dbReference>
<comment type="similarity">
    <text evidence="1">Belongs to the cullin family.</text>
</comment>
<feature type="domain" description="Cullin N-terminal" evidence="2">
    <location>
        <begin position="138"/>
        <end position="210"/>
    </location>
</feature>
<dbReference type="InterPro" id="IPR045093">
    <property type="entry name" value="Cullin"/>
</dbReference>
<dbReference type="AlphaFoldDB" id="A0AAD4S221"/>
<dbReference type="InterPro" id="IPR001373">
    <property type="entry name" value="Cullin_N"/>
</dbReference>
<dbReference type="InterPro" id="IPR016159">
    <property type="entry name" value="Cullin_repeat-like_dom_sf"/>
</dbReference>
<protein>
    <recommendedName>
        <fullName evidence="2">Cullin N-terminal domain-containing protein</fullName>
    </recommendedName>
</protein>
<dbReference type="EMBL" id="JAJJMB010015001">
    <property type="protein sequence ID" value="KAI3856428.1"/>
    <property type="molecule type" value="Genomic_DNA"/>
</dbReference>
<dbReference type="Proteomes" id="UP001202328">
    <property type="component" value="Unassembled WGS sequence"/>
</dbReference>
<dbReference type="GO" id="GO:0031625">
    <property type="term" value="F:ubiquitin protein ligase binding"/>
    <property type="evidence" value="ECO:0007669"/>
    <property type="project" value="InterPro"/>
</dbReference>
<sequence length="215" mass="25284">MLCFFMLVLPSLREKHDEFLLRELEKRWMNHKIMVRWLSRFFFYLDRYFIARRSLPPLNDVGLLCFRKLVYEEINVRAREAVISLINQEREGEQIDRALLKNVLAIFVDIGMGNMECYVNDFEAELLSDTAEDSCPEYMIKQLLSKVSQQLLEKEHSGCYALLREDKTKDLTRMYNLFSKIPKGLDPVSLMFKQHFTSEGIAVVNQAENAANSRK</sequence>
<feature type="non-terminal residue" evidence="3">
    <location>
        <position position="215"/>
    </location>
</feature>